<dbReference type="PROSITE" id="PS50045">
    <property type="entry name" value="SIGMA54_INTERACT_4"/>
    <property type="match status" value="1"/>
</dbReference>
<keyword evidence="9" id="KW-0804">Transcription</keyword>
<dbReference type="InterPro" id="IPR027417">
    <property type="entry name" value="P-loop_NTPase"/>
</dbReference>
<dbReference type="Pfam" id="PF25601">
    <property type="entry name" value="AAA_lid_14"/>
    <property type="match status" value="1"/>
</dbReference>
<dbReference type="GO" id="GO:0005524">
    <property type="term" value="F:ATP binding"/>
    <property type="evidence" value="ECO:0007669"/>
    <property type="project" value="UniProtKB-KW"/>
</dbReference>
<dbReference type="PANTHER" id="PTHR32071">
    <property type="entry name" value="TRANSCRIPTIONAL REGULATORY PROTEIN"/>
    <property type="match status" value="1"/>
</dbReference>
<evidence type="ECO:0000259" key="11">
    <source>
        <dbReference type="PROSITE" id="PS50045"/>
    </source>
</evidence>
<reference evidence="13" key="1">
    <citation type="journal article" date="2020" name="mSystems">
        <title>Genome- and Community-Level Interaction Insights into Carbon Utilization and Element Cycling Functions of Hydrothermarchaeota in Hydrothermal Sediment.</title>
        <authorList>
            <person name="Zhou Z."/>
            <person name="Liu Y."/>
            <person name="Xu W."/>
            <person name="Pan J."/>
            <person name="Luo Z.H."/>
            <person name="Li M."/>
        </authorList>
    </citation>
    <scope>NUCLEOTIDE SEQUENCE [LARGE SCALE GENOMIC DNA]</scope>
    <source>
        <strain evidence="13">SpSt-381</strain>
    </source>
</reference>
<keyword evidence="7" id="KW-0238">DNA-binding</keyword>
<protein>
    <submittedName>
        <fullName evidence="13">Sigma-54-dependent Fis family transcriptional regulator</fullName>
    </submittedName>
</protein>
<dbReference type="SMART" id="SM00382">
    <property type="entry name" value="AAA"/>
    <property type="match status" value="1"/>
</dbReference>
<dbReference type="InterPro" id="IPR025662">
    <property type="entry name" value="Sigma_54_int_dom_ATP-bd_1"/>
</dbReference>
<dbReference type="AlphaFoldDB" id="A0A832I5G6"/>
<dbReference type="Gene3D" id="1.10.8.60">
    <property type="match status" value="1"/>
</dbReference>
<dbReference type="PROSITE" id="PS50110">
    <property type="entry name" value="RESPONSE_REGULATORY"/>
    <property type="match status" value="1"/>
</dbReference>
<feature type="modified residue" description="4-aspartylphosphate" evidence="10">
    <location>
        <position position="54"/>
    </location>
</feature>
<comment type="caution">
    <text evidence="13">The sequence shown here is derived from an EMBL/GenBank/DDBJ whole genome shotgun (WGS) entry which is preliminary data.</text>
</comment>
<dbReference type="FunFam" id="3.40.50.300:FF:000006">
    <property type="entry name" value="DNA-binding transcriptional regulator NtrC"/>
    <property type="match status" value="1"/>
</dbReference>
<proteinExistence type="predicted"/>
<accession>A0A832I5G6</accession>
<dbReference type="GO" id="GO:0006355">
    <property type="term" value="P:regulation of DNA-templated transcription"/>
    <property type="evidence" value="ECO:0007669"/>
    <property type="project" value="InterPro"/>
</dbReference>
<dbReference type="Pfam" id="PF00158">
    <property type="entry name" value="Sigma54_activat"/>
    <property type="match status" value="1"/>
</dbReference>
<evidence type="ECO:0000256" key="7">
    <source>
        <dbReference type="ARBA" id="ARBA00023125"/>
    </source>
</evidence>
<sequence>MRTGVIVVADDEERQREALARALRAAGHTVWPVAGGMEAVERVRTDAVDVVLTDLRMPGMSGIDVLRRVREIQPEVAVILLTAFGSVSGAVEAMKAGAADYLMKPVDLDELEVVIERALERTDLVRENRRLRRRLETSAAGFRLIGHARSLQEVLARAARAAATDATVLIRGESGTGKELLARSIHDLGRRAEAAFVAVNCAALPETLLESELFGHERGAFTGAVALHRGRIERAAGGTLFLDEVGDLPLPVQVKLLRFLQEREFSRLGGETVLRADVRVIAATHRALEERIAAGTFREDLYYRLNVVTLELPPLRERREDIPELVEHFLQRHARRHGLPLRRPTREAMDALVKHDFPGNVRELENALEQALVLAAGDEITLDDLPPGVRGAARAGAHAPAEGGELAAVLDAVERRVVLEALARCGGNQSAAARALGITEGGLRYKLRKWAGASEEASG</sequence>
<dbReference type="InterPro" id="IPR011006">
    <property type="entry name" value="CheY-like_superfamily"/>
</dbReference>
<dbReference type="InterPro" id="IPR009057">
    <property type="entry name" value="Homeodomain-like_sf"/>
</dbReference>
<name>A0A832I5G6_UNCEI</name>
<dbReference type="EMBL" id="DSQF01000025">
    <property type="protein sequence ID" value="HGZ44156.1"/>
    <property type="molecule type" value="Genomic_DNA"/>
</dbReference>
<evidence type="ECO:0000256" key="1">
    <source>
        <dbReference type="ARBA" id="ARBA00004496"/>
    </source>
</evidence>
<dbReference type="PRINTS" id="PR01590">
    <property type="entry name" value="HTHFIS"/>
</dbReference>
<feature type="domain" description="Response regulatory" evidence="12">
    <location>
        <begin position="5"/>
        <end position="119"/>
    </location>
</feature>
<keyword evidence="8" id="KW-0010">Activator</keyword>
<dbReference type="PROSITE" id="PS00688">
    <property type="entry name" value="SIGMA54_INTERACT_3"/>
    <property type="match status" value="1"/>
</dbReference>
<evidence type="ECO:0000313" key="13">
    <source>
        <dbReference type="EMBL" id="HGZ44156.1"/>
    </source>
</evidence>
<dbReference type="Gene3D" id="3.40.50.2300">
    <property type="match status" value="1"/>
</dbReference>
<gene>
    <name evidence="13" type="ORF">ENR23_12210</name>
</gene>
<evidence type="ECO:0000256" key="4">
    <source>
        <dbReference type="ARBA" id="ARBA00022741"/>
    </source>
</evidence>
<dbReference type="FunFam" id="3.40.50.2300:FF:000018">
    <property type="entry name" value="DNA-binding transcriptional regulator NtrC"/>
    <property type="match status" value="1"/>
</dbReference>
<dbReference type="Pfam" id="PF00072">
    <property type="entry name" value="Response_reg"/>
    <property type="match status" value="1"/>
</dbReference>
<dbReference type="InterPro" id="IPR058031">
    <property type="entry name" value="AAA_lid_NorR"/>
</dbReference>
<dbReference type="SMART" id="SM00448">
    <property type="entry name" value="REC"/>
    <property type="match status" value="1"/>
</dbReference>
<dbReference type="GO" id="GO:0043565">
    <property type="term" value="F:sequence-specific DNA binding"/>
    <property type="evidence" value="ECO:0007669"/>
    <property type="project" value="InterPro"/>
</dbReference>
<dbReference type="PROSITE" id="PS00676">
    <property type="entry name" value="SIGMA54_INTERACT_2"/>
    <property type="match status" value="1"/>
</dbReference>
<dbReference type="Pfam" id="PF02954">
    <property type="entry name" value="HTH_8"/>
    <property type="match status" value="1"/>
</dbReference>
<evidence type="ECO:0000256" key="9">
    <source>
        <dbReference type="ARBA" id="ARBA00023163"/>
    </source>
</evidence>
<evidence type="ECO:0000256" key="5">
    <source>
        <dbReference type="ARBA" id="ARBA00022840"/>
    </source>
</evidence>
<dbReference type="InterPro" id="IPR002197">
    <property type="entry name" value="HTH_Fis"/>
</dbReference>
<evidence type="ECO:0000256" key="10">
    <source>
        <dbReference type="PROSITE-ProRule" id="PRU00169"/>
    </source>
</evidence>
<keyword evidence="5" id="KW-0067">ATP-binding</keyword>
<keyword evidence="2" id="KW-0963">Cytoplasm</keyword>
<dbReference type="InterPro" id="IPR002078">
    <property type="entry name" value="Sigma_54_int"/>
</dbReference>
<dbReference type="CDD" id="cd00009">
    <property type="entry name" value="AAA"/>
    <property type="match status" value="1"/>
</dbReference>
<feature type="domain" description="Sigma-54 factor interaction" evidence="11">
    <location>
        <begin position="144"/>
        <end position="373"/>
    </location>
</feature>
<dbReference type="GO" id="GO:0005737">
    <property type="term" value="C:cytoplasm"/>
    <property type="evidence" value="ECO:0007669"/>
    <property type="project" value="UniProtKB-SubCell"/>
</dbReference>
<evidence type="ECO:0000256" key="2">
    <source>
        <dbReference type="ARBA" id="ARBA00022490"/>
    </source>
</evidence>
<dbReference type="GO" id="GO:0000160">
    <property type="term" value="P:phosphorelay signal transduction system"/>
    <property type="evidence" value="ECO:0007669"/>
    <property type="project" value="InterPro"/>
</dbReference>
<dbReference type="SUPFAM" id="SSF46689">
    <property type="entry name" value="Homeodomain-like"/>
    <property type="match status" value="1"/>
</dbReference>
<dbReference type="FunFam" id="1.10.8.60:FF:000014">
    <property type="entry name" value="DNA-binding transcriptional regulator NtrC"/>
    <property type="match status" value="1"/>
</dbReference>
<dbReference type="PROSITE" id="PS00675">
    <property type="entry name" value="SIGMA54_INTERACT_1"/>
    <property type="match status" value="1"/>
</dbReference>
<evidence type="ECO:0000256" key="6">
    <source>
        <dbReference type="ARBA" id="ARBA00023015"/>
    </source>
</evidence>
<evidence type="ECO:0000256" key="8">
    <source>
        <dbReference type="ARBA" id="ARBA00023159"/>
    </source>
</evidence>
<dbReference type="Gene3D" id="1.10.10.60">
    <property type="entry name" value="Homeodomain-like"/>
    <property type="match status" value="1"/>
</dbReference>
<organism evidence="13">
    <name type="scientific">Eiseniibacteriota bacterium</name>
    <dbReference type="NCBI Taxonomy" id="2212470"/>
    <lineage>
        <taxon>Bacteria</taxon>
        <taxon>Candidatus Eiseniibacteriota</taxon>
    </lineage>
</organism>
<dbReference type="InterPro" id="IPR025944">
    <property type="entry name" value="Sigma_54_int_dom_CS"/>
</dbReference>
<evidence type="ECO:0000259" key="12">
    <source>
        <dbReference type="PROSITE" id="PS50110"/>
    </source>
</evidence>
<dbReference type="InterPro" id="IPR025943">
    <property type="entry name" value="Sigma_54_int_dom_ATP-bd_2"/>
</dbReference>
<keyword evidence="3 10" id="KW-0597">Phosphoprotein</keyword>
<comment type="subcellular location">
    <subcellularLocation>
        <location evidence="1">Cytoplasm</location>
    </subcellularLocation>
</comment>
<keyword evidence="4" id="KW-0547">Nucleotide-binding</keyword>
<evidence type="ECO:0000256" key="3">
    <source>
        <dbReference type="ARBA" id="ARBA00022553"/>
    </source>
</evidence>
<dbReference type="SUPFAM" id="SSF52540">
    <property type="entry name" value="P-loop containing nucleoside triphosphate hydrolases"/>
    <property type="match status" value="1"/>
</dbReference>
<keyword evidence="6" id="KW-0805">Transcription regulation</keyword>
<dbReference type="SUPFAM" id="SSF52172">
    <property type="entry name" value="CheY-like"/>
    <property type="match status" value="1"/>
</dbReference>
<dbReference type="InterPro" id="IPR003593">
    <property type="entry name" value="AAA+_ATPase"/>
</dbReference>
<dbReference type="InterPro" id="IPR001789">
    <property type="entry name" value="Sig_transdc_resp-reg_receiver"/>
</dbReference>
<dbReference type="Gene3D" id="3.40.50.300">
    <property type="entry name" value="P-loop containing nucleotide triphosphate hydrolases"/>
    <property type="match status" value="1"/>
</dbReference>